<feature type="compositionally biased region" description="Low complexity" evidence="2">
    <location>
        <begin position="692"/>
        <end position="702"/>
    </location>
</feature>
<feature type="region of interest" description="Disordered" evidence="2">
    <location>
        <begin position="652"/>
        <end position="720"/>
    </location>
</feature>
<gene>
    <name evidence="4" type="ORF">VFPPC_08551</name>
</gene>
<feature type="region of interest" description="Disordered" evidence="2">
    <location>
        <begin position="289"/>
        <end position="351"/>
    </location>
</feature>
<name>A0A179FPD7_METCM</name>
<comment type="caution">
    <text evidence="4">The sequence shown here is derived from an EMBL/GenBank/DDBJ whole genome shotgun (WGS) entry which is preliminary data.</text>
</comment>
<feature type="region of interest" description="Disordered" evidence="2">
    <location>
        <begin position="466"/>
        <end position="496"/>
    </location>
</feature>
<dbReference type="KEGG" id="pchm:VFPPC_08551"/>
<evidence type="ECO:0000256" key="2">
    <source>
        <dbReference type="SAM" id="MobiDB-lite"/>
    </source>
</evidence>
<feature type="region of interest" description="Disordered" evidence="2">
    <location>
        <begin position="158"/>
        <end position="239"/>
    </location>
</feature>
<keyword evidence="5" id="KW-1185">Reference proteome</keyword>
<feature type="region of interest" description="Disordered" evidence="2">
    <location>
        <begin position="514"/>
        <end position="535"/>
    </location>
</feature>
<evidence type="ECO:0000259" key="3">
    <source>
        <dbReference type="PROSITE" id="PS50103"/>
    </source>
</evidence>
<evidence type="ECO:0000313" key="5">
    <source>
        <dbReference type="Proteomes" id="UP000078397"/>
    </source>
</evidence>
<feature type="compositionally biased region" description="Polar residues" evidence="2">
    <location>
        <begin position="369"/>
        <end position="390"/>
    </location>
</feature>
<dbReference type="RefSeq" id="XP_022284417.1">
    <property type="nucleotide sequence ID" value="XM_022428617.1"/>
</dbReference>
<feature type="region of interest" description="Disordered" evidence="2">
    <location>
        <begin position="739"/>
        <end position="839"/>
    </location>
</feature>
<feature type="region of interest" description="Disordered" evidence="2">
    <location>
        <begin position="549"/>
        <end position="593"/>
    </location>
</feature>
<dbReference type="PROSITE" id="PS50103">
    <property type="entry name" value="ZF_C3H1"/>
    <property type="match status" value="1"/>
</dbReference>
<feature type="compositionally biased region" description="Polar residues" evidence="2">
    <location>
        <begin position="65"/>
        <end position="82"/>
    </location>
</feature>
<accession>A0A179FPD7</accession>
<organism evidence="4 5">
    <name type="scientific">Pochonia chlamydosporia 170</name>
    <dbReference type="NCBI Taxonomy" id="1380566"/>
    <lineage>
        <taxon>Eukaryota</taxon>
        <taxon>Fungi</taxon>
        <taxon>Dikarya</taxon>
        <taxon>Ascomycota</taxon>
        <taxon>Pezizomycotina</taxon>
        <taxon>Sordariomycetes</taxon>
        <taxon>Hypocreomycetidae</taxon>
        <taxon>Hypocreales</taxon>
        <taxon>Clavicipitaceae</taxon>
        <taxon>Pochonia</taxon>
    </lineage>
</organism>
<feature type="compositionally biased region" description="Low complexity" evidence="2">
    <location>
        <begin position="783"/>
        <end position="792"/>
    </location>
</feature>
<feature type="compositionally biased region" description="Polar residues" evidence="2">
    <location>
        <begin position="23"/>
        <end position="47"/>
    </location>
</feature>
<feature type="compositionally biased region" description="Polar residues" evidence="2">
    <location>
        <begin position="559"/>
        <end position="572"/>
    </location>
</feature>
<evidence type="ECO:0000313" key="4">
    <source>
        <dbReference type="EMBL" id="OAQ67100.2"/>
    </source>
</evidence>
<feature type="zinc finger region" description="C3H1-type" evidence="1">
    <location>
        <begin position="924"/>
        <end position="952"/>
    </location>
</feature>
<dbReference type="Proteomes" id="UP000078397">
    <property type="component" value="Unassembled WGS sequence"/>
</dbReference>
<dbReference type="STRING" id="1380566.A0A179FPD7"/>
<feature type="compositionally biased region" description="Polar residues" evidence="2">
    <location>
        <begin position="338"/>
        <end position="348"/>
    </location>
</feature>
<feature type="compositionally biased region" description="Acidic residues" evidence="2">
    <location>
        <begin position="795"/>
        <end position="818"/>
    </location>
</feature>
<proteinExistence type="predicted"/>
<feature type="region of interest" description="Disordered" evidence="2">
    <location>
        <begin position="1"/>
        <end position="95"/>
    </location>
</feature>
<keyword evidence="1" id="KW-0862">Zinc</keyword>
<feature type="compositionally biased region" description="Polar residues" evidence="2">
    <location>
        <begin position="300"/>
        <end position="312"/>
    </location>
</feature>
<reference evidence="4 5" key="1">
    <citation type="journal article" date="2016" name="PLoS Pathog.">
        <title>Biosynthesis of antibiotic leucinostatins in bio-control fungus Purpureocillium lilacinum and their inhibition on phytophthora revealed by genome mining.</title>
        <authorList>
            <person name="Wang G."/>
            <person name="Liu Z."/>
            <person name="Lin R."/>
            <person name="Li E."/>
            <person name="Mao Z."/>
            <person name="Ling J."/>
            <person name="Yang Y."/>
            <person name="Yin W.B."/>
            <person name="Xie B."/>
        </authorList>
    </citation>
    <scope>NUCLEOTIDE SEQUENCE [LARGE SCALE GENOMIC DNA]</scope>
    <source>
        <strain evidence="4">170</strain>
    </source>
</reference>
<feature type="compositionally biased region" description="Polar residues" evidence="2">
    <location>
        <begin position="160"/>
        <end position="176"/>
    </location>
</feature>
<evidence type="ECO:0000256" key="1">
    <source>
        <dbReference type="PROSITE-ProRule" id="PRU00723"/>
    </source>
</evidence>
<feature type="domain" description="C3H1-type" evidence="3">
    <location>
        <begin position="924"/>
        <end position="952"/>
    </location>
</feature>
<dbReference type="EMBL" id="LSBJ02000004">
    <property type="protein sequence ID" value="OAQ67100.2"/>
    <property type="molecule type" value="Genomic_DNA"/>
</dbReference>
<dbReference type="OrthoDB" id="1922977at2759"/>
<dbReference type="AlphaFoldDB" id="A0A179FPD7"/>
<protein>
    <submittedName>
        <fullName evidence="4">Zinc finger domain-containing protein, CCCH-type</fullName>
    </submittedName>
</protein>
<dbReference type="GO" id="GO:0008270">
    <property type="term" value="F:zinc ion binding"/>
    <property type="evidence" value="ECO:0007669"/>
    <property type="project" value="UniProtKB-KW"/>
</dbReference>
<feature type="compositionally biased region" description="Low complexity" evidence="2">
    <location>
        <begin position="86"/>
        <end position="95"/>
    </location>
</feature>
<feature type="region of interest" description="Disordered" evidence="2">
    <location>
        <begin position="364"/>
        <end position="416"/>
    </location>
</feature>
<dbReference type="GeneID" id="28851232"/>
<keyword evidence="1" id="KW-0479">Metal-binding</keyword>
<dbReference type="InterPro" id="IPR000571">
    <property type="entry name" value="Znf_CCCH"/>
</dbReference>
<keyword evidence="1" id="KW-0863">Zinc-finger</keyword>
<sequence length="1040" mass="112820">MSQTGYGYPPPDGHNIHQGFAHTAQSTHGPTSHSVIGISHSQLPAQDNTHRPSYGQNIIPGLGLGQSNNAPTRQDSWSSSHVASWPTETQPQQTSQPFMHALPKGNPATQIPGLNAPLEDGEISEDGELEDVYEPMETQQETIGKEQSEYQLNDVRERSGSYSPYLSPQEISQPTDELSDHPKATSNNHDTQPATQYPLTSAKDNTVELNPTSSSPTTMQVSSLATSSRRPSLSQGDLEATKKQAKDAILRLWPLNIRFQNYISEGVDEALLKSLFKDLGLKFGETMPLSSEHGGKEPATSVTINGGKSPSVETRVLPKRRAAPVDPSEEKITEEPLAQSTKTALTQSEKSKLLQQKMEALKKAREALRQQTSVQLSENNDSTKSDSTAGASKVTVHDETSVPGTETLANAIPGLSWSPSKQLTDISGISHQPKTALKDTERKHTRLAPPFDQNTESRPFLIDVSEDEDEEMEIDSPGAPETPPNMLSTPGQRDGLFGDLSALSDSAMLRQVRSPASISTPLRSASRNNGSDLESMNKQIEEMKRKIAEAEARKKAKNSRQGSPAPSHPNDSSLEDSSDANSQPVASIAPSAQFYGRLGHGVKAASGSRFDRRSRSRAASERLPLLEARRREQLLKLKALQSEVARIEQELEEDMLEEERLKEQIMSSNSDREDDESAPVTQHDSGLHQGRGESTSESSRSTNAEGQPIGETIGQDQHVAQVDVAEAVSLPLASTVVNAASEGVESNDSIEGEADLADSKDSKDSKDTSSDKESLSGDMYPTDSHVSSSHVDGSQDIDMEDAGYSADEDAGEDSEGDYEPSGAVSSAVASNNGAQDDGSATMLDAQQFSTSEPVPSDATLVKAADVDKTESSLVGVRPDSGGPKSSFLPYKTPLHYFHAYRFHPSFKQDVAGGLRSVTYSNRIDVKKEVCPDELAGQPCPRGSGCEFQHFETMQAPAPRLEVGTDSPNWTDDQILLQLGAAEHYDGDQRQQYIDGLRQLLTDYRDRQVKDFNTISQGIVEFRAKFLRDKTKILPLGSVSL</sequence>
<feature type="compositionally biased region" description="Polar residues" evidence="2">
    <location>
        <begin position="184"/>
        <end position="235"/>
    </location>
</feature>
<feature type="compositionally biased region" description="Low complexity" evidence="2">
    <location>
        <begin position="819"/>
        <end position="834"/>
    </location>
</feature>
<feature type="compositionally biased region" description="Basic and acidic residues" evidence="2">
    <location>
        <begin position="757"/>
        <end position="775"/>
    </location>
</feature>